<dbReference type="AlphaFoldDB" id="A0A6J5JX83"/>
<evidence type="ECO:0000313" key="5">
    <source>
        <dbReference type="EMBL" id="CAB3976231.1"/>
    </source>
</evidence>
<protein>
    <recommendedName>
        <fullName evidence="4">50S ribosomal protein L19</fullName>
    </recommendedName>
</protein>
<organism evidence="5 6">
    <name type="scientific">Candidatus Azoamicus ciliaticola</name>
    <dbReference type="NCBI Taxonomy" id="2652803"/>
    <lineage>
        <taxon>Bacteria</taxon>
        <taxon>Pseudomonadati</taxon>
        <taxon>Pseudomonadota</taxon>
        <taxon>Gammaproteobacteria</taxon>
        <taxon>Candidatus Azoamicaceae</taxon>
        <taxon>Candidatus Azoamicus</taxon>
    </lineage>
</organism>
<accession>A0A6J5JX83</accession>
<gene>
    <name evidence="5" type="primary">rplS</name>
    <name evidence="5" type="ORF">ESZ_00010</name>
</gene>
<comment type="function">
    <text evidence="4">This protein is located at the 30S-50S ribosomal subunit interface and may play a role in the structure and function of the aminoacyl-tRNA binding site.</text>
</comment>
<keyword evidence="2 5" id="KW-0689">Ribosomal protein</keyword>
<keyword evidence="3 4" id="KW-0687">Ribonucleoprotein</keyword>
<dbReference type="Proteomes" id="UP000509549">
    <property type="component" value="Chromosome"/>
</dbReference>
<evidence type="ECO:0000256" key="4">
    <source>
        <dbReference type="RuleBase" id="RU000559"/>
    </source>
</evidence>
<evidence type="ECO:0000256" key="3">
    <source>
        <dbReference type="ARBA" id="ARBA00023274"/>
    </source>
</evidence>
<dbReference type="GO" id="GO:0006412">
    <property type="term" value="P:translation"/>
    <property type="evidence" value="ECO:0007669"/>
    <property type="project" value="InterPro"/>
</dbReference>
<dbReference type="RefSeq" id="WP_176604769.1">
    <property type="nucleotide sequence ID" value="NZ_LR794158.1"/>
</dbReference>
<name>A0A6J5JX83_9GAMM</name>
<dbReference type="GO" id="GO:0003735">
    <property type="term" value="F:structural constituent of ribosome"/>
    <property type="evidence" value="ECO:0007669"/>
    <property type="project" value="InterPro"/>
</dbReference>
<dbReference type="KEGG" id="acil:ESZ_00010"/>
<dbReference type="PANTHER" id="PTHR15680">
    <property type="entry name" value="RIBOSOMAL PROTEIN L19"/>
    <property type="match status" value="1"/>
</dbReference>
<dbReference type="PANTHER" id="PTHR15680:SF9">
    <property type="entry name" value="LARGE RIBOSOMAL SUBUNIT PROTEIN BL19M"/>
    <property type="match status" value="1"/>
</dbReference>
<dbReference type="NCBIfam" id="TIGR01024">
    <property type="entry name" value="rplS_bact"/>
    <property type="match status" value="1"/>
</dbReference>
<dbReference type="EMBL" id="LR794158">
    <property type="protein sequence ID" value="CAB3976231.1"/>
    <property type="molecule type" value="Genomic_DNA"/>
</dbReference>
<evidence type="ECO:0000313" key="6">
    <source>
        <dbReference type="Proteomes" id="UP000509549"/>
    </source>
</evidence>
<keyword evidence="6" id="KW-1185">Reference proteome</keyword>
<dbReference type="InterPro" id="IPR018257">
    <property type="entry name" value="Ribosomal_bL19_CS"/>
</dbReference>
<sequence length="116" mass="13358">MNNILKIISEKREIKPLPSFKTGDTICVNFNIIDNKYKNRNQNFEGLVLSKKNGINPTCTIRKISLGEGIEKTFFINSPTINWIKIKKQGLVRKSKIYYIKKLTGKAARVKEKNTK</sequence>
<dbReference type="PRINTS" id="PR00061">
    <property type="entry name" value="RIBOSOMALL19"/>
</dbReference>
<reference evidence="5 6" key="1">
    <citation type="submission" date="2020-04" db="EMBL/GenBank/DDBJ databases">
        <authorList>
            <person name="Graf S J."/>
        </authorList>
    </citation>
    <scope>NUCLEOTIDE SEQUENCE [LARGE SCALE GENOMIC DNA]</scope>
    <source>
        <strain evidence="5">1</strain>
    </source>
</reference>
<dbReference type="GO" id="GO:0022625">
    <property type="term" value="C:cytosolic large ribosomal subunit"/>
    <property type="evidence" value="ECO:0007669"/>
    <property type="project" value="TreeGrafter"/>
</dbReference>
<dbReference type="Pfam" id="PF01245">
    <property type="entry name" value="Ribosomal_L19"/>
    <property type="match status" value="1"/>
</dbReference>
<evidence type="ECO:0000256" key="1">
    <source>
        <dbReference type="ARBA" id="ARBA00005781"/>
    </source>
</evidence>
<dbReference type="PROSITE" id="PS01015">
    <property type="entry name" value="RIBOSOMAL_L19"/>
    <property type="match status" value="1"/>
</dbReference>
<comment type="similarity">
    <text evidence="1 4">Belongs to the bacterial ribosomal protein bL19 family.</text>
</comment>
<dbReference type="InterPro" id="IPR008991">
    <property type="entry name" value="Translation_prot_SH3-like_sf"/>
</dbReference>
<proteinExistence type="inferred from homology"/>
<dbReference type="SUPFAM" id="SSF50104">
    <property type="entry name" value="Translation proteins SH3-like domain"/>
    <property type="match status" value="1"/>
</dbReference>
<dbReference type="InterPro" id="IPR001857">
    <property type="entry name" value="Ribosomal_bL19"/>
</dbReference>
<evidence type="ECO:0000256" key="2">
    <source>
        <dbReference type="ARBA" id="ARBA00022980"/>
    </source>
</evidence>
<dbReference type="Gene3D" id="2.30.30.790">
    <property type="match status" value="1"/>
</dbReference>
<dbReference type="InterPro" id="IPR038657">
    <property type="entry name" value="Ribosomal_bL19_sf"/>
</dbReference>